<evidence type="ECO:0000313" key="7">
    <source>
        <dbReference type="EMBL" id="MFC5720496.1"/>
    </source>
</evidence>
<evidence type="ECO:0000256" key="5">
    <source>
        <dbReference type="SAM" id="MobiDB-lite"/>
    </source>
</evidence>
<dbReference type="Proteomes" id="UP001596083">
    <property type="component" value="Unassembled WGS sequence"/>
</dbReference>
<dbReference type="SUPFAM" id="SSF48498">
    <property type="entry name" value="Tetracyclin repressor-like, C-terminal domain"/>
    <property type="match status" value="1"/>
</dbReference>
<name>A0ABW0YYJ3_9ACTN</name>
<keyword evidence="8" id="KW-1185">Reference proteome</keyword>
<evidence type="ECO:0000256" key="1">
    <source>
        <dbReference type="ARBA" id="ARBA00023015"/>
    </source>
</evidence>
<dbReference type="SUPFAM" id="SSF46689">
    <property type="entry name" value="Homeodomain-like"/>
    <property type="match status" value="1"/>
</dbReference>
<feature type="DNA-binding region" description="H-T-H motif" evidence="4">
    <location>
        <begin position="31"/>
        <end position="50"/>
    </location>
</feature>
<dbReference type="RefSeq" id="WP_390315644.1">
    <property type="nucleotide sequence ID" value="NZ_JBHSPB010000005.1"/>
</dbReference>
<dbReference type="Gene3D" id="1.10.357.10">
    <property type="entry name" value="Tetracycline Repressor, domain 2"/>
    <property type="match status" value="1"/>
</dbReference>
<dbReference type="NCBIfam" id="NF041196">
    <property type="entry name" value="ScbR_bind_reg"/>
    <property type="match status" value="1"/>
</dbReference>
<evidence type="ECO:0000256" key="2">
    <source>
        <dbReference type="ARBA" id="ARBA00023125"/>
    </source>
</evidence>
<dbReference type="InterPro" id="IPR050109">
    <property type="entry name" value="HTH-type_TetR-like_transc_reg"/>
</dbReference>
<dbReference type="InterPro" id="IPR009057">
    <property type="entry name" value="Homeodomain-like_sf"/>
</dbReference>
<accession>A0ABW0YYJ3</accession>
<comment type="caution">
    <text evidence="7">The sequence shown here is derived from an EMBL/GenBank/DDBJ whole genome shotgun (WGS) entry which is preliminary data.</text>
</comment>
<dbReference type="InterPro" id="IPR047923">
    <property type="entry name" value="ArpA-like"/>
</dbReference>
<dbReference type="PROSITE" id="PS50977">
    <property type="entry name" value="HTH_TETR_2"/>
    <property type="match status" value="1"/>
</dbReference>
<feature type="domain" description="HTH tetR-type" evidence="6">
    <location>
        <begin position="8"/>
        <end position="68"/>
    </location>
</feature>
<keyword evidence="1" id="KW-0805">Transcription regulation</keyword>
<dbReference type="EMBL" id="JBHSPB010000005">
    <property type="protein sequence ID" value="MFC5720496.1"/>
    <property type="molecule type" value="Genomic_DNA"/>
</dbReference>
<proteinExistence type="predicted"/>
<dbReference type="InterPro" id="IPR036271">
    <property type="entry name" value="Tet_transcr_reg_TetR-rel_C_sf"/>
</dbReference>
<evidence type="ECO:0000313" key="8">
    <source>
        <dbReference type="Proteomes" id="UP001596083"/>
    </source>
</evidence>
<dbReference type="InterPro" id="IPR001647">
    <property type="entry name" value="HTH_TetR"/>
</dbReference>
<protein>
    <submittedName>
        <fullName evidence="7">ScbR family autoregulator-binding transcription factor</fullName>
    </submittedName>
</protein>
<reference evidence="8" key="1">
    <citation type="journal article" date="2019" name="Int. J. Syst. Evol. Microbiol.">
        <title>The Global Catalogue of Microorganisms (GCM) 10K type strain sequencing project: providing services to taxonomists for standard genome sequencing and annotation.</title>
        <authorList>
            <consortium name="The Broad Institute Genomics Platform"/>
            <consortium name="The Broad Institute Genome Sequencing Center for Infectious Disease"/>
            <person name="Wu L."/>
            <person name="Ma J."/>
        </authorList>
    </citation>
    <scope>NUCLEOTIDE SEQUENCE [LARGE SCALE GENOMIC DNA]</scope>
    <source>
        <strain evidence="8">CGMCC 4.7304</strain>
    </source>
</reference>
<sequence>MTKQERAAATRHALLRSAARTFDQHGFAQAKLTGISSGAGVSPGALHFHFDTKAAVAAAVEAEAARTLRGLARTARQRGRPVLQSLIDTTHVLAQQIHWDVVVRAGLRLNRDTPHAAGVNLRQEWLACVREAFAHAEAEGSLRAGCSPEDAAATVFAATTGIEALGRDNPEWLSRTSLTGLWQTLLPSVAAPGAHGGLDPRGTESSLDAGGEPGGASAGRVRPLSRASADRAR</sequence>
<evidence type="ECO:0000259" key="6">
    <source>
        <dbReference type="PROSITE" id="PS50977"/>
    </source>
</evidence>
<dbReference type="PANTHER" id="PTHR30055:SF234">
    <property type="entry name" value="HTH-TYPE TRANSCRIPTIONAL REGULATOR BETI"/>
    <property type="match status" value="1"/>
</dbReference>
<evidence type="ECO:0000256" key="4">
    <source>
        <dbReference type="PROSITE-ProRule" id="PRU00335"/>
    </source>
</evidence>
<evidence type="ECO:0000256" key="3">
    <source>
        <dbReference type="ARBA" id="ARBA00023163"/>
    </source>
</evidence>
<dbReference type="Pfam" id="PF00440">
    <property type="entry name" value="TetR_N"/>
    <property type="match status" value="1"/>
</dbReference>
<feature type="region of interest" description="Disordered" evidence="5">
    <location>
        <begin position="192"/>
        <end position="233"/>
    </location>
</feature>
<organism evidence="7 8">
    <name type="scientific">Streptomyces gamaensis</name>
    <dbReference type="NCBI Taxonomy" id="1763542"/>
    <lineage>
        <taxon>Bacteria</taxon>
        <taxon>Bacillati</taxon>
        <taxon>Actinomycetota</taxon>
        <taxon>Actinomycetes</taxon>
        <taxon>Kitasatosporales</taxon>
        <taxon>Streptomycetaceae</taxon>
        <taxon>Streptomyces</taxon>
    </lineage>
</organism>
<dbReference type="PRINTS" id="PR00455">
    <property type="entry name" value="HTHTETR"/>
</dbReference>
<gene>
    <name evidence="7" type="ORF">ACFP1Z_10020</name>
</gene>
<keyword evidence="3" id="KW-0804">Transcription</keyword>
<keyword evidence="2 4" id="KW-0238">DNA-binding</keyword>
<dbReference type="PANTHER" id="PTHR30055">
    <property type="entry name" value="HTH-TYPE TRANSCRIPTIONAL REGULATOR RUTR"/>
    <property type="match status" value="1"/>
</dbReference>